<sequence>MLVGHSRMPRVPALRERCVSSQHTGKTIVHRTHHRLNVRICVARARTSHTTMTVEFLCKPATRIQYLTDIDKIEKCVHMTCERFGKFVRDILADLKQSKCGFYNSIVGQLITVYQDNLERNDHTRMFARVIVANNIVVTNIKDNVFLRKLKVNRFTDDITYLILPNFTLWDHNFLVFLNKKFNSKKEGGLVNIWGCMQKITLAQGVLKDLIQNKNGYAGQYLYSTFLNTASFYANVQCFNGINEIIPPQSSVQRYFGRRDLKHLKVWNTRHPNISQLSTQISRVKESPSSSYNWNIKVGLGTFVGANRDCDGDKEVITYLPYPNSLIDLESLLYCDPVFSFICFDKNKLSFVSQQIYYLHKNRERVEELLLRYPHIHRLWLKTVRESFSVRLECLLRDVTLVFSSNCATLLFKALKDLIDDEEMVCDVNEMQNYNGCFQNIVESGAKGSKSLVESTMKYKSTGFNDVTTVSERALEGLNSHITSHGRVKFCGGDIYHNTVVFLNLYIKDNNICYKQDALIIGEIGNVPSAFLFPVHLLDDFLV</sequence>
<accession>A0A0C5AQ99</accession>
<dbReference type="GO" id="GO:0019083">
    <property type="term" value="P:viral transcription"/>
    <property type="evidence" value="ECO:0007669"/>
    <property type="project" value="InterPro"/>
</dbReference>
<protein>
    <submittedName>
        <fullName evidence="1">Lef-9</fullName>
    </submittedName>
</protein>
<keyword evidence="2" id="KW-1185">Reference proteome</keyword>
<dbReference type="OrthoDB" id="4939at10239"/>
<dbReference type="Pfam" id="PF05094">
    <property type="entry name" value="LEF-9"/>
    <property type="match status" value="1"/>
</dbReference>
<reference evidence="1 2" key="1">
    <citation type="journal article" date="2015" name="Viruses">
        <title>The complete sequence of the first Spodoptera frugiperda Betabaculovirus genome: a natural multiple recombinant virus.</title>
        <authorList>
            <person name="Cuartas P.E."/>
            <person name="Barrera G.P."/>
            <person name="Belaich M.N."/>
            <person name="Barreto E."/>
            <person name="Ghiringhelli P.D."/>
            <person name="Villamizar L.F."/>
        </authorList>
    </citation>
    <scope>NUCLEOTIDE SEQUENCE [LARGE SCALE GENOMIC DNA]</scope>
    <source>
        <strain evidence="1">VG008</strain>
    </source>
</reference>
<proteinExistence type="predicted"/>
<organism evidence="1 2">
    <name type="scientific">Spodoptera frugiperda granulovirus</name>
    <dbReference type="NCBI Taxonomy" id="307454"/>
    <lineage>
        <taxon>Viruses</taxon>
        <taxon>Viruses incertae sedis</taxon>
        <taxon>Naldaviricetes</taxon>
        <taxon>Lefavirales</taxon>
        <taxon>Baculoviridae</taxon>
        <taxon>Betabaculovirus</taxon>
        <taxon>Betabaculovirus spofrugiperdae</taxon>
    </lineage>
</organism>
<evidence type="ECO:0000313" key="2">
    <source>
        <dbReference type="Proteomes" id="UP000201335"/>
    </source>
</evidence>
<dbReference type="InterPro" id="IPR007786">
    <property type="entry name" value="LEF-9"/>
</dbReference>
<dbReference type="GeneID" id="23632117"/>
<name>A0A0C5AQ99_9BBAC</name>
<evidence type="ECO:0000313" key="1">
    <source>
        <dbReference type="EMBL" id="AJK91776.1"/>
    </source>
</evidence>
<dbReference type="KEGG" id="vg:23632117"/>
<dbReference type="Proteomes" id="UP000201335">
    <property type="component" value="Segment"/>
</dbReference>
<dbReference type="RefSeq" id="YP_009121900.1">
    <property type="nucleotide sequence ID" value="NC_026511.1"/>
</dbReference>
<dbReference type="EMBL" id="KM371112">
    <property type="protein sequence ID" value="AJK91776.1"/>
    <property type="molecule type" value="Genomic_DNA"/>
</dbReference>